<reference evidence="1 2" key="3">
    <citation type="submission" date="2019-11" db="EMBL/GenBank/DDBJ databases">
        <title>A de novo genome assembly of a pear dwarfing rootstock.</title>
        <authorList>
            <person name="Wang F."/>
            <person name="Wang J."/>
            <person name="Li S."/>
            <person name="Zhang Y."/>
            <person name="Fang M."/>
            <person name="Ma L."/>
            <person name="Zhao Y."/>
            <person name="Jiang S."/>
        </authorList>
    </citation>
    <scope>NUCLEOTIDE SEQUENCE [LARGE SCALE GENOMIC DNA]</scope>
    <source>
        <strain evidence="1">S2</strain>
        <tissue evidence="1">Leaf</tissue>
    </source>
</reference>
<dbReference type="Proteomes" id="UP000327157">
    <property type="component" value="Chromosome 11"/>
</dbReference>
<accession>A0A5N5FR51</accession>
<name>A0A5N5FR51_9ROSA</name>
<dbReference type="OrthoDB" id="674604at2759"/>
<dbReference type="InterPro" id="IPR015943">
    <property type="entry name" value="WD40/YVTN_repeat-like_dom_sf"/>
</dbReference>
<dbReference type="Gene3D" id="2.130.10.10">
    <property type="entry name" value="YVTN repeat-like/Quinoprotein amine dehydrogenase"/>
    <property type="match status" value="1"/>
</dbReference>
<dbReference type="EMBL" id="SMOL01000559">
    <property type="protein sequence ID" value="KAB2605575.1"/>
    <property type="molecule type" value="Genomic_DNA"/>
</dbReference>
<dbReference type="InterPro" id="IPR011044">
    <property type="entry name" value="Quino_amine_DH_bsu"/>
</dbReference>
<proteinExistence type="predicted"/>
<dbReference type="SUPFAM" id="SSF50969">
    <property type="entry name" value="YVTN repeat-like/Quinoprotein amine dehydrogenase"/>
    <property type="match status" value="1"/>
</dbReference>
<gene>
    <name evidence="1" type="ORF">D8674_005292</name>
</gene>
<comment type="caution">
    <text evidence="1">The sequence shown here is derived from an EMBL/GenBank/DDBJ whole genome shotgun (WGS) entry which is preliminary data.</text>
</comment>
<organism evidence="1 2">
    <name type="scientific">Pyrus ussuriensis x Pyrus communis</name>
    <dbReference type="NCBI Taxonomy" id="2448454"/>
    <lineage>
        <taxon>Eukaryota</taxon>
        <taxon>Viridiplantae</taxon>
        <taxon>Streptophyta</taxon>
        <taxon>Embryophyta</taxon>
        <taxon>Tracheophyta</taxon>
        <taxon>Spermatophyta</taxon>
        <taxon>Magnoliopsida</taxon>
        <taxon>eudicotyledons</taxon>
        <taxon>Gunneridae</taxon>
        <taxon>Pentapetalae</taxon>
        <taxon>rosids</taxon>
        <taxon>fabids</taxon>
        <taxon>Rosales</taxon>
        <taxon>Rosaceae</taxon>
        <taxon>Amygdaloideae</taxon>
        <taxon>Maleae</taxon>
        <taxon>Pyrus</taxon>
    </lineage>
</organism>
<sequence length="187" mass="20375">MSNEDALNALVVSNDGTVYIWSMDCQIWVWSKPFGEDGEDGNRVGSGLGGFGFEFGEDKERGEERVRWRKVGNGGPVGRVLGMQVHEDAVNTLAVLNDGTVYTESTDCQIWVWSKSFGKDGEDGCGVGSGLGGSGFELEENGEQGEENVRGRKVGEGGRMGRVWGCRYPERGERERGEKEGGSHNFI</sequence>
<protein>
    <submittedName>
        <fullName evidence="1">WD repeat-containing protein 86</fullName>
    </submittedName>
</protein>
<keyword evidence="2" id="KW-1185">Reference proteome</keyword>
<evidence type="ECO:0000313" key="1">
    <source>
        <dbReference type="EMBL" id="KAB2605575.1"/>
    </source>
</evidence>
<dbReference type="AlphaFoldDB" id="A0A5N5FR51"/>
<evidence type="ECO:0000313" key="2">
    <source>
        <dbReference type="Proteomes" id="UP000327157"/>
    </source>
</evidence>
<reference evidence="1 2" key="1">
    <citation type="submission" date="2019-09" db="EMBL/GenBank/DDBJ databases">
        <authorList>
            <person name="Ou C."/>
        </authorList>
    </citation>
    <scope>NUCLEOTIDE SEQUENCE [LARGE SCALE GENOMIC DNA]</scope>
    <source>
        <strain evidence="1">S2</strain>
        <tissue evidence="1">Leaf</tissue>
    </source>
</reference>
<reference evidence="2" key="2">
    <citation type="submission" date="2019-10" db="EMBL/GenBank/DDBJ databases">
        <title>A de novo genome assembly of a pear dwarfing rootstock.</title>
        <authorList>
            <person name="Wang F."/>
            <person name="Wang J."/>
            <person name="Li S."/>
            <person name="Zhang Y."/>
            <person name="Fang M."/>
            <person name="Ma L."/>
            <person name="Zhao Y."/>
            <person name="Jiang S."/>
        </authorList>
    </citation>
    <scope>NUCLEOTIDE SEQUENCE [LARGE SCALE GENOMIC DNA]</scope>
</reference>